<name>A0A0E9STG2_ANGAN</name>
<accession>A0A0E9STG2</accession>
<evidence type="ECO:0000313" key="1">
    <source>
        <dbReference type="EMBL" id="JAH44542.1"/>
    </source>
</evidence>
<reference evidence="1" key="1">
    <citation type="submission" date="2014-11" db="EMBL/GenBank/DDBJ databases">
        <authorList>
            <person name="Amaro Gonzalez C."/>
        </authorList>
    </citation>
    <scope>NUCLEOTIDE SEQUENCE</scope>
</reference>
<protein>
    <submittedName>
        <fullName evidence="1">Uncharacterized protein</fullName>
    </submittedName>
</protein>
<dbReference type="AlphaFoldDB" id="A0A0E9STG2"/>
<dbReference type="EMBL" id="GBXM01064035">
    <property type="protein sequence ID" value="JAH44542.1"/>
    <property type="molecule type" value="Transcribed_RNA"/>
</dbReference>
<proteinExistence type="predicted"/>
<reference evidence="1" key="2">
    <citation type="journal article" date="2015" name="Fish Shellfish Immunol.">
        <title>Early steps in the European eel (Anguilla anguilla)-Vibrio vulnificus interaction in the gills: Role of the RtxA13 toxin.</title>
        <authorList>
            <person name="Callol A."/>
            <person name="Pajuelo D."/>
            <person name="Ebbesson L."/>
            <person name="Teles M."/>
            <person name="MacKenzie S."/>
            <person name="Amaro C."/>
        </authorList>
    </citation>
    <scope>NUCLEOTIDE SEQUENCE</scope>
</reference>
<organism evidence="1">
    <name type="scientific">Anguilla anguilla</name>
    <name type="common">European freshwater eel</name>
    <name type="synonym">Muraena anguilla</name>
    <dbReference type="NCBI Taxonomy" id="7936"/>
    <lineage>
        <taxon>Eukaryota</taxon>
        <taxon>Metazoa</taxon>
        <taxon>Chordata</taxon>
        <taxon>Craniata</taxon>
        <taxon>Vertebrata</taxon>
        <taxon>Euteleostomi</taxon>
        <taxon>Actinopterygii</taxon>
        <taxon>Neopterygii</taxon>
        <taxon>Teleostei</taxon>
        <taxon>Anguilliformes</taxon>
        <taxon>Anguillidae</taxon>
        <taxon>Anguilla</taxon>
    </lineage>
</organism>
<dbReference type="EMBL" id="GBXM01064188">
    <property type="protein sequence ID" value="JAH44389.1"/>
    <property type="molecule type" value="Transcribed_RNA"/>
</dbReference>
<sequence length="16" mass="1999">MMVFDRSLPRIFRSLM</sequence>